<gene>
    <name evidence="1" type="ORF">RFULGI_LOCUS1910</name>
</gene>
<evidence type="ECO:0000313" key="2">
    <source>
        <dbReference type="Proteomes" id="UP000789396"/>
    </source>
</evidence>
<dbReference type="OrthoDB" id="2444107at2759"/>
<name>A0A9N8ZCE6_9GLOM</name>
<evidence type="ECO:0000313" key="1">
    <source>
        <dbReference type="EMBL" id="CAG8489380.1"/>
    </source>
</evidence>
<feature type="non-terminal residue" evidence="1">
    <location>
        <position position="60"/>
    </location>
</feature>
<dbReference type="EMBL" id="CAJVPZ010001319">
    <property type="protein sequence ID" value="CAG8489380.1"/>
    <property type="molecule type" value="Genomic_DNA"/>
</dbReference>
<keyword evidence="2" id="KW-1185">Reference proteome</keyword>
<dbReference type="Proteomes" id="UP000789396">
    <property type="component" value="Unassembled WGS sequence"/>
</dbReference>
<sequence length="60" mass="7215">MSEPEAGPRSRTQFFRKDNKSKNLINKEFSYLEEITNKQKIDLKFRKQKELDTALKRRAI</sequence>
<proteinExistence type="predicted"/>
<reference evidence="1" key="1">
    <citation type="submission" date="2021-06" db="EMBL/GenBank/DDBJ databases">
        <authorList>
            <person name="Kallberg Y."/>
            <person name="Tangrot J."/>
            <person name="Rosling A."/>
        </authorList>
    </citation>
    <scope>NUCLEOTIDE SEQUENCE</scope>
    <source>
        <strain evidence="1">IN212</strain>
    </source>
</reference>
<protein>
    <submittedName>
        <fullName evidence="1">2982_t:CDS:1</fullName>
    </submittedName>
</protein>
<dbReference type="AlphaFoldDB" id="A0A9N8ZCE6"/>
<organism evidence="1 2">
    <name type="scientific">Racocetra fulgida</name>
    <dbReference type="NCBI Taxonomy" id="60492"/>
    <lineage>
        <taxon>Eukaryota</taxon>
        <taxon>Fungi</taxon>
        <taxon>Fungi incertae sedis</taxon>
        <taxon>Mucoromycota</taxon>
        <taxon>Glomeromycotina</taxon>
        <taxon>Glomeromycetes</taxon>
        <taxon>Diversisporales</taxon>
        <taxon>Gigasporaceae</taxon>
        <taxon>Racocetra</taxon>
    </lineage>
</organism>
<comment type="caution">
    <text evidence="1">The sequence shown here is derived from an EMBL/GenBank/DDBJ whole genome shotgun (WGS) entry which is preliminary data.</text>
</comment>
<accession>A0A9N8ZCE6</accession>